<evidence type="ECO:0000313" key="5">
    <source>
        <dbReference type="EMBL" id="PIO63141.1"/>
    </source>
</evidence>
<reference evidence="5 6" key="1">
    <citation type="submission" date="2015-09" db="EMBL/GenBank/DDBJ databases">
        <title>Draft genome of the parasitic nematode Teladorsagia circumcincta isolate WARC Sus (inbred).</title>
        <authorList>
            <person name="Mitreva M."/>
        </authorList>
    </citation>
    <scope>NUCLEOTIDE SEQUENCE [LARGE SCALE GENOMIC DNA]</scope>
    <source>
        <strain evidence="5 6">S</strain>
    </source>
</reference>
<feature type="domain" description="Spt5 C-terminal" evidence="4">
    <location>
        <begin position="93"/>
        <end position="212"/>
    </location>
</feature>
<evidence type="ECO:0000259" key="4">
    <source>
        <dbReference type="SMART" id="SM01104"/>
    </source>
</evidence>
<dbReference type="InterPro" id="IPR041980">
    <property type="entry name" value="KOW_Spt5_6_metazoa"/>
</dbReference>
<dbReference type="Pfam" id="PF12815">
    <property type="entry name" value="CTD"/>
    <property type="match status" value="2"/>
</dbReference>
<feature type="domain" description="Spt5 C-terminal" evidence="4">
    <location>
        <begin position="21"/>
        <end position="89"/>
    </location>
</feature>
<accession>A0A2G9TYN4</accession>
<dbReference type="Pfam" id="PF23287">
    <property type="entry name" value="KOW7_SPT5"/>
    <property type="match status" value="1"/>
</dbReference>
<evidence type="ECO:0000313" key="6">
    <source>
        <dbReference type="Proteomes" id="UP000230423"/>
    </source>
</evidence>
<organism evidence="5 6">
    <name type="scientific">Teladorsagia circumcincta</name>
    <name type="common">Brown stomach worm</name>
    <name type="synonym">Ostertagia circumcincta</name>
    <dbReference type="NCBI Taxonomy" id="45464"/>
    <lineage>
        <taxon>Eukaryota</taxon>
        <taxon>Metazoa</taxon>
        <taxon>Ecdysozoa</taxon>
        <taxon>Nematoda</taxon>
        <taxon>Chromadorea</taxon>
        <taxon>Rhabditida</taxon>
        <taxon>Rhabditina</taxon>
        <taxon>Rhabditomorpha</taxon>
        <taxon>Strongyloidea</taxon>
        <taxon>Trichostrongylidae</taxon>
        <taxon>Teladorsagia</taxon>
    </lineage>
</organism>
<sequence length="343" mass="37251">MAQFAKTPFPGDDGRTPMYAGSKTPMYGSGAKTPMYGMDDGGRTPFGSHTPSYDNSRTPVGGRTPAYDGGRTPAYEGGRTPAYDSGRTPMYDSGRTPTYDANRTPAYDGGRTPAYESGRTPAYDSGRTPAYEGGRTPSYDEPAASSASRRGDSSDDEDNEPQYEAPASPSYSVPTPGTNLNPQTPGFAPETPMGNYNPMTPGGMYDYSAPSPYVRSTYESFGGQKIPAHFLEGGEWVMEDLFVTIKSNHDEDRFQDREAIVTSVQDGRCQVYIPDLKCSATADFDQIEPLKPQEGDYTRVIYGDELGVMGQLISVDEADCVIKVGADDMRLSPLEFCCKFSKR</sequence>
<gene>
    <name evidence="5" type="ORF">TELCIR_15276</name>
</gene>
<dbReference type="Pfam" id="PF23288">
    <property type="entry name" value="KOW6_SPT5"/>
    <property type="match status" value="1"/>
</dbReference>
<dbReference type="AlphaFoldDB" id="A0A2G9TYN4"/>
<dbReference type="InterPro" id="IPR024945">
    <property type="entry name" value="Spt5_C_dom"/>
</dbReference>
<protein>
    <recommendedName>
        <fullName evidence="4">Spt5 C-terminal domain-containing protein</fullName>
    </recommendedName>
</protein>
<dbReference type="GO" id="GO:0005634">
    <property type="term" value="C:nucleus"/>
    <property type="evidence" value="ECO:0007669"/>
    <property type="project" value="UniProtKB-SubCell"/>
</dbReference>
<proteinExistence type="predicted"/>
<feature type="compositionally biased region" description="Polar residues" evidence="3">
    <location>
        <begin position="47"/>
        <end position="58"/>
    </location>
</feature>
<dbReference type="InterPro" id="IPR057934">
    <property type="entry name" value="KOW_Spt5_7"/>
</dbReference>
<keyword evidence="2" id="KW-0539">Nucleus</keyword>
<dbReference type="Proteomes" id="UP000230423">
    <property type="component" value="Unassembled WGS sequence"/>
</dbReference>
<dbReference type="EMBL" id="KZ351240">
    <property type="protein sequence ID" value="PIO63141.1"/>
    <property type="molecule type" value="Genomic_DNA"/>
</dbReference>
<comment type="subcellular location">
    <subcellularLocation>
        <location evidence="1">Nucleus</location>
    </subcellularLocation>
</comment>
<evidence type="ECO:0000256" key="1">
    <source>
        <dbReference type="ARBA" id="ARBA00004123"/>
    </source>
</evidence>
<evidence type="ECO:0000256" key="2">
    <source>
        <dbReference type="ARBA" id="ARBA00023242"/>
    </source>
</evidence>
<dbReference type="SMART" id="SM01104">
    <property type="entry name" value="CTD"/>
    <property type="match status" value="2"/>
</dbReference>
<keyword evidence="6" id="KW-1185">Reference proteome</keyword>
<evidence type="ECO:0000256" key="3">
    <source>
        <dbReference type="SAM" id="MobiDB-lite"/>
    </source>
</evidence>
<feature type="compositionally biased region" description="Polar residues" evidence="3">
    <location>
        <begin position="169"/>
        <end position="184"/>
    </location>
</feature>
<name>A0A2G9TYN4_TELCI</name>
<feature type="region of interest" description="Disordered" evidence="3">
    <location>
        <begin position="1"/>
        <end position="195"/>
    </location>
</feature>
<dbReference type="OrthoDB" id="28901at2759"/>